<sequence length="429" mass="46801">MSSVVVIGSQWGDEGKGKIVDYLAQQADAVVRYSGGSNAGHTVVVNDVSYKLRLLPSGILYRDKTCILGNGVVINPRVVLQEIAEMKAKGVDTSNLLISDRAHVVFPYHEKQDELQEAALGDAKIGTTKGGIGPCYMDKYARTGIRVCDLMNKDILAEKLKRNLAAKNALFTKVYGAEPLEYEPMLKAYLGYAEELRPHVTDTSVALGNIFDANKKVLFEGAQATFLDIDYGTYPYVTSSNPTAGNAATGSGVGPRFIDHVVGVVKAYTTRVGEGPFVCELFDTDGPGTYLRNTGHEFGTVTGRPRRCGWLDAFMVKYAARLNSMDALAITRLDILDGLDEIKMCTGWTIDGEPIQHIPADLSILAKAQPVYETFKGWKKDISGVRSYGDLPKEAQAYLTRLSEVVGVEIGIVSVGPNRDQTFCLKEFF</sequence>
<dbReference type="Pfam" id="PF00709">
    <property type="entry name" value="Adenylsucc_synt"/>
    <property type="match status" value="1"/>
</dbReference>
<keyword evidence="7 8" id="KW-0342">GTP-binding</keyword>
<dbReference type="GO" id="GO:0044208">
    <property type="term" value="P:'de novo' AMP biosynthetic process"/>
    <property type="evidence" value="ECO:0007669"/>
    <property type="project" value="UniProtKB-UniRule"/>
</dbReference>
<dbReference type="GO" id="GO:0046040">
    <property type="term" value="P:IMP metabolic process"/>
    <property type="evidence" value="ECO:0007669"/>
    <property type="project" value="TreeGrafter"/>
</dbReference>
<dbReference type="PROSITE" id="PS00513">
    <property type="entry name" value="ADENYLOSUCCIN_SYN_2"/>
    <property type="match status" value="1"/>
</dbReference>
<evidence type="ECO:0000256" key="2">
    <source>
        <dbReference type="ARBA" id="ARBA00022598"/>
    </source>
</evidence>
<dbReference type="FunFam" id="3.90.170.10:FF:000001">
    <property type="entry name" value="Adenylosuccinate synthetase"/>
    <property type="match status" value="1"/>
</dbReference>
<dbReference type="Gene3D" id="3.90.170.10">
    <property type="entry name" value="Adenylosuccinate Synthetase, subunit A, domain 3"/>
    <property type="match status" value="1"/>
</dbReference>
<comment type="subunit">
    <text evidence="1 8">Homodimer.</text>
</comment>
<dbReference type="HAMAP" id="MF_00011">
    <property type="entry name" value="Adenylosucc_synth"/>
    <property type="match status" value="1"/>
</dbReference>
<keyword evidence="5 8" id="KW-0658">Purine biosynthesis</keyword>
<dbReference type="PROSITE" id="PS01266">
    <property type="entry name" value="ADENYLOSUCCIN_SYN_1"/>
    <property type="match status" value="1"/>
</dbReference>
<dbReference type="GO" id="GO:0004019">
    <property type="term" value="F:adenylosuccinate synthase activity"/>
    <property type="evidence" value="ECO:0007669"/>
    <property type="project" value="UniProtKB-UniRule"/>
</dbReference>
<dbReference type="SUPFAM" id="SSF52540">
    <property type="entry name" value="P-loop containing nucleoside triphosphate hydrolases"/>
    <property type="match status" value="1"/>
</dbReference>
<feature type="binding site" evidence="8">
    <location>
        <begin position="12"/>
        <end position="18"/>
    </location>
    <ligand>
        <name>GTP</name>
        <dbReference type="ChEBI" id="CHEBI:37565"/>
    </ligand>
</feature>
<dbReference type="NCBIfam" id="TIGR00184">
    <property type="entry name" value="purA"/>
    <property type="match status" value="1"/>
</dbReference>
<feature type="binding site" description="in other chain" evidence="8">
    <location>
        <position position="128"/>
    </location>
    <ligand>
        <name>IMP</name>
        <dbReference type="ChEBI" id="CHEBI:58053"/>
        <note>ligand shared between dimeric partners</note>
    </ligand>
</feature>
<dbReference type="InterPro" id="IPR042110">
    <property type="entry name" value="Adenylosuccinate_synth_dom2"/>
</dbReference>
<feature type="binding site" evidence="8">
    <location>
        <position position="142"/>
    </location>
    <ligand>
        <name>IMP</name>
        <dbReference type="ChEBI" id="CHEBI:58053"/>
        <note>ligand shared between dimeric partners</note>
    </ligand>
</feature>
<dbReference type="Gene3D" id="1.10.300.10">
    <property type="entry name" value="Adenylosuccinate Synthetase, subunit A, domain 2"/>
    <property type="match status" value="1"/>
</dbReference>
<dbReference type="UniPathway" id="UPA00075">
    <property type="reaction ID" value="UER00335"/>
</dbReference>
<feature type="binding site" evidence="8">
    <location>
        <position position="306"/>
    </location>
    <ligand>
        <name>GTP</name>
        <dbReference type="ChEBI" id="CHEBI:37565"/>
    </ligand>
</feature>
<evidence type="ECO:0000256" key="10">
    <source>
        <dbReference type="RuleBase" id="RU000520"/>
    </source>
</evidence>
<dbReference type="PANTHER" id="PTHR11846">
    <property type="entry name" value="ADENYLOSUCCINATE SYNTHETASE"/>
    <property type="match status" value="1"/>
</dbReference>
<dbReference type="GO" id="GO:0000287">
    <property type="term" value="F:magnesium ion binding"/>
    <property type="evidence" value="ECO:0007669"/>
    <property type="project" value="UniProtKB-UniRule"/>
</dbReference>
<comment type="pathway">
    <text evidence="8 10">Purine metabolism; AMP biosynthesis via de novo pathway; AMP from IMP: step 1/2.</text>
</comment>
<dbReference type="RefSeq" id="WP_074708358.1">
    <property type="nucleotide sequence ID" value="NZ_FNOP01000022.1"/>
</dbReference>
<feature type="binding site" evidence="8">
    <location>
        <begin position="300"/>
        <end position="306"/>
    </location>
    <ligand>
        <name>substrate</name>
    </ligand>
</feature>
<feature type="active site" description="Proton donor" evidence="8">
    <location>
        <position position="41"/>
    </location>
</feature>
<evidence type="ECO:0000256" key="4">
    <source>
        <dbReference type="ARBA" id="ARBA00022741"/>
    </source>
</evidence>
<evidence type="ECO:0000256" key="7">
    <source>
        <dbReference type="ARBA" id="ARBA00023134"/>
    </source>
</evidence>
<dbReference type="GO" id="GO:0005525">
    <property type="term" value="F:GTP binding"/>
    <property type="evidence" value="ECO:0007669"/>
    <property type="project" value="UniProtKB-UniRule"/>
</dbReference>
<feature type="binding site" description="in other chain" evidence="8">
    <location>
        <position position="304"/>
    </location>
    <ligand>
        <name>IMP</name>
        <dbReference type="ChEBI" id="CHEBI:58053"/>
        <note>ligand shared between dimeric partners</note>
    </ligand>
</feature>
<dbReference type="AlphaFoldDB" id="A0A1H3AT75"/>
<evidence type="ECO:0000256" key="5">
    <source>
        <dbReference type="ARBA" id="ARBA00022755"/>
    </source>
</evidence>
<proteinExistence type="inferred from homology"/>
<gene>
    <name evidence="8" type="primary">purA</name>
    <name evidence="11" type="ORF">SAMN05216495_12225</name>
</gene>
<protein>
    <recommendedName>
        <fullName evidence="8 10">Adenylosuccinate synthetase</fullName>
        <shortName evidence="8">AMPSase</shortName>
        <shortName evidence="8">AdSS</shortName>
        <ecNumber evidence="8 10">6.3.4.4</ecNumber>
    </recommendedName>
    <alternativeName>
        <fullName evidence="8">IMP--aspartate ligase</fullName>
    </alternativeName>
</protein>
<feature type="binding site" evidence="8">
    <location>
        <begin position="40"/>
        <end position="42"/>
    </location>
    <ligand>
        <name>GTP</name>
        <dbReference type="ChEBI" id="CHEBI:37565"/>
    </ligand>
</feature>
<dbReference type="CDD" id="cd03108">
    <property type="entry name" value="AdSS"/>
    <property type="match status" value="1"/>
</dbReference>
<dbReference type="NCBIfam" id="NF002223">
    <property type="entry name" value="PRK01117.1"/>
    <property type="match status" value="1"/>
</dbReference>
<dbReference type="InterPro" id="IPR001114">
    <property type="entry name" value="Adenylosuccinate_synthetase"/>
</dbReference>
<feature type="binding site" evidence="8">
    <location>
        <position position="40"/>
    </location>
    <ligand>
        <name>Mg(2+)</name>
        <dbReference type="ChEBI" id="CHEBI:18420"/>
    </ligand>
</feature>
<dbReference type="InterPro" id="IPR042111">
    <property type="entry name" value="Adenylosuccinate_synth_dom3"/>
</dbReference>
<accession>A0A1H3AT75</accession>
<dbReference type="SMART" id="SM00788">
    <property type="entry name" value="Adenylsucc_synt"/>
    <property type="match status" value="1"/>
</dbReference>
<keyword evidence="4 8" id="KW-0547">Nucleotide-binding</keyword>
<evidence type="ECO:0000256" key="3">
    <source>
        <dbReference type="ARBA" id="ARBA00022723"/>
    </source>
</evidence>
<feature type="active site" evidence="9">
    <location>
        <position position="139"/>
    </location>
</feature>
<keyword evidence="3 8" id="KW-0479">Metal-binding</keyword>
<dbReference type="GO" id="GO:0005737">
    <property type="term" value="C:cytoplasm"/>
    <property type="evidence" value="ECO:0007669"/>
    <property type="project" value="UniProtKB-SubCell"/>
</dbReference>
<dbReference type="InterPro" id="IPR042109">
    <property type="entry name" value="Adenylosuccinate_synth_dom1"/>
</dbReference>
<dbReference type="PANTHER" id="PTHR11846:SF0">
    <property type="entry name" value="ADENYLOSUCCINATE SYNTHETASE"/>
    <property type="match status" value="1"/>
</dbReference>
<feature type="binding site" description="in other chain" evidence="8">
    <location>
        <begin position="13"/>
        <end position="16"/>
    </location>
    <ligand>
        <name>IMP</name>
        <dbReference type="ChEBI" id="CHEBI:58053"/>
        <note>ligand shared between dimeric partners</note>
    </ligand>
</feature>
<dbReference type="Gene3D" id="3.40.440.10">
    <property type="entry name" value="Adenylosuccinate Synthetase, subunit A, domain 1"/>
    <property type="match status" value="1"/>
</dbReference>
<keyword evidence="6 8" id="KW-0460">Magnesium</keyword>
<dbReference type="InterPro" id="IPR018220">
    <property type="entry name" value="Adenylosuccin_syn_GTP-bd"/>
</dbReference>
<evidence type="ECO:0000256" key="9">
    <source>
        <dbReference type="PROSITE-ProRule" id="PRU10134"/>
    </source>
</evidence>
<feature type="binding site" description="in other chain" evidence="8">
    <location>
        <position position="238"/>
    </location>
    <ligand>
        <name>IMP</name>
        <dbReference type="ChEBI" id="CHEBI:58053"/>
        <note>ligand shared between dimeric partners</note>
    </ligand>
</feature>
<comment type="function">
    <text evidence="8">Plays an important role in the de novo pathway of purine nucleotide biosynthesis. Catalyzes the first committed step in the biosynthesis of AMP from IMP.</text>
</comment>
<evidence type="ECO:0000313" key="12">
    <source>
        <dbReference type="Proteomes" id="UP000182379"/>
    </source>
</evidence>
<feature type="binding site" description="in other chain" evidence="8">
    <location>
        <begin position="38"/>
        <end position="41"/>
    </location>
    <ligand>
        <name>IMP</name>
        <dbReference type="ChEBI" id="CHEBI:58053"/>
        <note>ligand shared between dimeric partners</note>
    </ligand>
</feature>
<comment type="subcellular location">
    <subcellularLocation>
        <location evidence="8">Cytoplasm</location>
    </subcellularLocation>
</comment>
<dbReference type="FunFam" id="1.10.300.10:FF:000001">
    <property type="entry name" value="Adenylosuccinate synthetase"/>
    <property type="match status" value="1"/>
</dbReference>
<evidence type="ECO:0000256" key="1">
    <source>
        <dbReference type="ARBA" id="ARBA00011738"/>
    </source>
</evidence>
<dbReference type="EMBL" id="FNOP01000022">
    <property type="protein sequence ID" value="SDX32608.1"/>
    <property type="molecule type" value="Genomic_DNA"/>
</dbReference>
<comment type="catalytic activity">
    <reaction evidence="8 10">
        <text>IMP + L-aspartate + GTP = N(6)-(1,2-dicarboxyethyl)-AMP + GDP + phosphate + 2 H(+)</text>
        <dbReference type="Rhea" id="RHEA:15753"/>
        <dbReference type="ChEBI" id="CHEBI:15378"/>
        <dbReference type="ChEBI" id="CHEBI:29991"/>
        <dbReference type="ChEBI" id="CHEBI:37565"/>
        <dbReference type="ChEBI" id="CHEBI:43474"/>
        <dbReference type="ChEBI" id="CHEBI:57567"/>
        <dbReference type="ChEBI" id="CHEBI:58053"/>
        <dbReference type="ChEBI" id="CHEBI:58189"/>
        <dbReference type="EC" id="6.3.4.4"/>
    </reaction>
</comment>
<evidence type="ECO:0000313" key="11">
    <source>
        <dbReference type="EMBL" id="SDX32608.1"/>
    </source>
</evidence>
<evidence type="ECO:0000256" key="8">
    <source>
        <dbReference type="HAMAP-Rule" id="MF_00011"/>
    </source>
</evidence>
<dbReference type="InterPro" id="IPR033128">
    <property type="entry name" value="Adenylosuccin_syn_Lys_AS"/>
</dbReference>
<feature type="binding site" evidence="8">
    <location>
        <position position="13"/>
    </location>
    <ligand>
        <name>Mg(2+)</name>
        <dbReference type="ChEBI" id="CHEBI:18420"/>
    </ligand>
</feature>
<feature type="binding site" evidence="8">
    <location>
        <begin position="332"/>
        <end position="334"/>
    </location>
    <ligand>
        <name>GTP</name>
        <dbReference type="ChEBI" id="CHEBI:37565"/>
    </ligand>
</feature>
<feature type="active site" description="Proton acceptor" evidence="8">
    <location>
        <position position="13"/>
    </location>
</feature>
<comment type="caution">
    <text evidence="11">The sequence shown here is derived from an EMBL/GenBank/DDBJ whole genome shotgun (WGS) entry which is preliminary data.</text>
</comment>
<keyword evidence="2 8" id="KW-0436">Ligase</keyword>
<dbReference type="EC" id="6.3.4.4" evidence="8 10"/>
<reference evidence="11 12" key="1">
    <citation type="submission" date="2016-10" db="EMBL/GenBank/DDBJ databases">
        <authorList>
            <person name="Varghese N."/>
            <person name="Submissions S."/>
        </authorList>
    </citation>
    <scope>NUCLEOTIDE SEQUENCE [LARGE SCALE GENOMIC DNA]</scope>
    <source>
        <strain evidence="11 12">WCC6</strain>
    </source>
</reference>
<dbReference type="InterPro" id="IPR027417">
    <property type="entry name" value="P-loop_NTPase"/>
</dbReference>
<comment type="cofactor">
    <cofactor evidence="8">
        <name>Mg(2+)</name>
        <dbReference type="ChEBI" id="CHEBI:18420"/>
    </cofactor>
    <text evidence="8">Binds 1 Mg(2+) ion per subunit.</text>
</comment>
<dbReference type="Proteomes" id="UP000182379">
    <property type="component" value="Unassembled WGS sequence"/>
</dbReference>
<organism evidence="11 12">
    <name type="scientific">Acidaminococcus fermentans</name>
    <dbReference type="NCBI Taxonomy" id="905"/>
    <lineage>
        <taxon>Bacteria</taxon>
        <taxon>Bacillati</taxon>
        <taxon>Bacillota</taxon>
        <taxon>Negativicutes</taxon>
        <taxon>Acidaminococcales</taxon>
        <taxon>Acidaminococcaceae</taxon>
        <taxon>Acidaminococcus</taxon>
    </lineage>
</organism>
<keyword evidence="8" id="KW-0963">Cytoplasm</keyword>
<comment type="similarity">
    <text evidence="8 10">Belongs to the adenylosuccinate synthetase family.</text>
</comment>
<feature type="binding site" description="in other chain" evidence="8">
    <location>
        <position position="223"/>
    </location>
    <ligand>
        <name>IMP</name>
        <dbReference type="ChEBI" id="CHEBI:58053"/>
        <note>ligand shared between dimeric partners</note>
    </ligand>
</feature>
<feature type="binding site" evidence="8">
    <location>
        <begin position="414"/>
        <end position="416"/>
    </location>
    <ligand>
        <name>GTP</name>
        <dbReference type="ChEBI" id="CHEBI:37565"/>
    </ligand>
</feature>
<name>A0A1H3AT75_ACIFE</name>
<evidence type="ECO:0000256" key="6">
    <source>
        <dbReference type="ARBA" id="ARBA00022842"/>
    </source>
</evidence>